<dbReference type="SUPFAM" id="SSF49870">
    <property type="entry name" value="Osmotin, thaumatin-like protein"/>
    <property type="match status" value="1"/>
</dbReference>
<gene>
    <name evidence="2" type="ORF">K491DRAFT_608864</name>
</gene>
<keyword evidence="3" id="KW-1185">Reference proteome</keyword>
<dbReference type="InterPro" id="IPR037176">
    <property type="entry name" value="Osmotin/thaumatin-like_sf"/>
</dbReference>
<dbReference type="EMBL" id="MU004456">
    <property type="protein sequence ID" value="KAF2650394.1"/>
    <property type="molecule type" value="Genomic_DNA"/>
</dbReference>
<feature type="compositionally biased region" description="Low complexity" evidence="1">
    <location>
        <begin position="181"/>
        <end position="221"/>
    </location>
</feature>
<name>A0A6A6SW18_9PLEO</name>
<protein>
    <submittedName>
        <fullName evidence="2">Uncharacterized protein</fullName>
    </submittedName>
</protein>
<accession>A0A6A6SW18</accession>
<evidence type="ECO:0000313" key="2">
    <source>
        <dbReference type="EMBL" id="KAF2650394.1"/>
    </source>
</evidence>
<feature type="region of interest" description="Disordered" evidence="1">
    <location>
        <begin position="168"/>
        <end position="228"/>
    </location>
</feature>
<dbReference type="PANTHER" id="PTHR36195:SF6">
    <property type="entry name" value="SECRETED THAUMATIN-LIKE PROTEIN CALA"/>
    <property type="match status" value="1"/>
</dbReference>
<reference evidence="2" key="1">
    <citation type="journal article" date="2020" name="Stud. Mycol.">
        <title>101 Dothideomycetes genomes: a test case for predicting lifestyles and emergence of pathogens.</title>
        <authorList>
            <person name="Haridas S."/>
            <person name="Albert R."/>
            <person name="Binder M."/>
            <person name="Bloem J."/>
            <person name="Labutti K."/>
            <person name="Salamov A."/>
            <person name="Andreopoulos B."/>
            <person name="Baker S."/>
            <person name="Barry K."/>
            <person name="Bills G."/>
            <person name="Bluhm B."/>
            <person name="Cannon C."/>
            <person name="Castanera R."/>
            <person name="Culley D."/>
            <person name="Daum C."/>
            <person name="Ezra D."/>
            <person name="Gonzalez J."/>
            <person name="Henrissat B."/>
            <person name="Kuo A."/>
            <person name="Liang C."/>
            <person name="Lipzen A."/>
            <person name="Lutzoni F."/>
            <person name="Magnuson J."/>
            <person name="Mondo S."/>
            <person name="Nolan M."/>
            <person name="Ohm R."/>
            <person name="Pangilinan J."/>
            <person name="Park H.-J."/>
            <person name="Ramirez L."/>
            <person name="Alfaro M."/>
            <person name="Sun H."/>
            <person name="Tritt A."/>
            <person name="Yoshinaga Y."/>
            <person name="Zwiers L.-H."/>
            <person name="Turgeon B."/>
            <person name="Goodwin S."/>
            <person name="Spatafora J."/>
            <person name="Crous P."/>
            <person name="Grigoriev I."/>
        </authorList>
    </citation>
    <scope>NUCLEOTIDE SEQUENCE</scope>
    <source>
        <strain evidence="2">CBS 122681</strain>
    </source>
</reference>
<dbReference type="Proteomes" id="UP000799324">
    <property type="component" value="Unassembled WGS sequence"/>
</dbReference>
<dbReference type="InterPro" id="IPR006771">
    <property type="entry name" value="CetA-like"/>
</dbReference>
<evidence type="ECO:0000256" key="1">
    <source>
        <dbReference type="SAM" id="MobiDB-lite"/>
    </source>
</evidence>
<dbReference type="Pfam" id="PF04681">
    <property type="entry name" value="Bys1"/>
    <property type="match status" value="1"/>
</dbReference>
<sequence length="278" mass="29396">MPDYDASKPGVKIVNRCSYDVNVWSILKGQGCPSTEGVVLSKGGIYQENYRQSDTGGVSVKVSKTSACEIGSLTQLEYFIDTSEAYGGNYLDVSYVDCSSDNCPTKAEGYYMQAGTQIGAFKASSDNQHCPILSCSNASECATMSYILPDDTQTKYCPSSQSMEFYMCGGEAPGSDDSDDSSSAPSSSAPSSSAAPSSSDEVESSSAAPSSTSEAEVETPSFTLPATTPDVEVQAAAVTEAPSSAAPNVKTEVVYVTKFEYVNAKRHAHGHRHQHFRA</sequence>
<dbReference type="PANTHER" id="PTHR36195">
    <property type="entry name" value="DOMAIN PROTEIN, PUTATIVE (AFU_ORTHOLOGUE AFUA_5G01990)-RELATED-RELATED"/>
    <property type="match status" value="1"/>
</dbReference>
<dbReference type="AlphaFoldDB" id="A0A6A6SW18"/>
<organism evidence="2 3">
    <name type="scientific">Lophiostoma macrostomum CBS 122681</name>
    <dbReference type="NCBI Taxonomy" id="1314788"/>
    <lineage>
        <taxon>Eukaryota</taxon>
        <taxon>Fungi</taxon>
        <taxon>Dikarya</taxon>
        <taxon>Ascomycota</taxon>
        <taxon>Pezizomycotina</taxon>
        <taxon>Dothideomycetes</taxon>
        <taxon>Pleosporomycetidae</taxon>
        <taxon>Pleosporales</taxon>
        <taxon>Lophiostomataceae</taxon>
        <taxon>Lophiostoma</taxon>
    </lineage>
</organism>
<dbReference type="OrthoDB" id="5144514at2759"/>
<evidence type="ECO:0000313" key="3">
    <source>
        <dbReference type="Proteomes" id="UP000799324"/>
    </source>
</evidence>
<proteinExistence type="predicted"/>